<dbReference type="Proteomes" id="UP000095751">
    <property type="component" value="Unassembled WGS sequence"/>
</dbReference>
<dbReference type="InterPro" id="IPR051710">
    <property type="entry name" value="Phosphatase_SH3-domain"/>
</dbReference>
<dbReference type="InterPro" id="IPR029033">
    <property type="entry name" value="His_PPase_superfam"/>
</dbReference>
<evidence type="ECO:0000313" key="1">
    <source>
        <dbReference type="EMBL" id="OEU08405.1"/>
    </source>
</evidence>
<sequence length="336" mass="37625">MTKTDTNNHRRSRIVVVVRHGERLDYDQRAAGKNWVEVNRNKRPWDPPLTENGLDQAHQLGTALVGRILKDMNLNPKIAAVYSSPFLRCRQTAASIIQGASSLLPSENSDTNDGNSVVDYDQKTIANQLKVKVEIGLAESINENWYRSWCINGTDGTWGYKRKEIPDLDPDKVSMDPRALQPVAKLLDWKKRPTDAADGIVNEMMDNNYQSRTSLGGSYSLAGGNRPNLESFRTQRDRMAKTMNLLSDGHSLDGNDDETIVLCSHGGPVTHLYESLTGNNWTEHGEGRYCCFSMYQKEEEGSTSDDNDGSKWTPLVVNRVLWDSNTNSTITTGSNR</sequence>
<proteinExistence type="predicted"/>
<keyword evidence="2" id="KW-1185">Reference proteome</keyword>
<dbReference type="Gene3D" id="3.40.50.1240">
    <property type="entry name" value="Phosphoglycerate mutase-like"/>
    <property type="match status" value="1"/>
</dbReference>
<dbReference type="InterPro" id="IPR013078">
    <property type="entry name" value="His_Pase_superF_clade-1"/>
</dbReference>
<dbReference type="PANTHER" id="PTHR16469:SF27">
    <property type="entry name" value="UBIQUITIN-ASSOCIATED AND SH3 DOMAIN-CONTAINING BA-RELATED"/>
    <property type="match status" value="1"/>
</dbReference>
<dbReference type="OrthoDB" id="414418at2759"/>
<dbReference type="Pfam" id="PF00300">
    <property type="entry name" value="His_Phos_1"/>
    <property type="match status" value="1"/>
</dbReference>
<organism evidence="1 2">
    <name type="scientific">Fragilariopsis cylindrus CCMP1102</name>
    <dbReference type="NCBI Taxonomy" id="635003"/>
    <lineage>
        <taxon>Eukaryota</taxon>
        <taxon>Sar</taxon>
        <taxon>Stramenopiles</taxon>
        <taxon>Ochrophyta</taxon>
        <taxon>Bacillariophyta</taxon>
        <taxon>Bacillariophyceae</taxon>
        <taxon>Bacillariophycidae</taxon>
        <taxon>Bacillariales</taxon>
        <taxon>Bacillariaceae</taxon>
        <taxon>Fragilariopsis</taxon>
    </lineage>
</organism>
<dbReference type="SUPFAM" id="SSF53254">
    <property type="entry name" value="Phosphoglycerate mutase-like"/>
    <property type="match status" value="1"/>
</dbReference>
<accession>A0A1E7ER78</accession>
<evidence type="ECO:0000313" key="2">
    <source>
        <dbReference type="Proteomes" id="UP000095751"/>
    </source>
</evidence>
<protein>
    <submittedName>
        <fullName evidence="1">PGAM-domain-containing protein</fullName>
    </submittedName>
</protein>
<dbReference type="KEGG" id="fcy:FRACYDRAFT_249675"/>
<name>A0A1E7ER78_9STRA</name>
<dbReference type="AlphaFoldDB" id="A0A1E7ER78"/>
<dbReference type="PANTHER" id="PTHR16469">
    <property type="entry name" value="UBIQUITIN-ASSOCIATED AND SH3 DOMAIN-CONTAINING BA-RELATED"/>
    <property type="match status" value="1"/>
</dbReference>
<gene>
    <name evidence="1" type="ORF">FRACYDRAFT_249675</name>
</gene>
<dbReference type="InParanoid" id="A0A1E7ER78"/>
<reference evidence="1 2" key="1">
    <citation type="submission" date="2016-09" db="EMBL/GenBank/DDBJ databases">
        <title>Extensive genetic diversity and differential bi-allelic expression allows diatom success in the polar Southern Ocean.</title>
        <authorList>
            <consortium name="DOE Joint Genome Institute"/>
            <person name="Mock T."/>
            <person name="Otillar R.P."/>
            <person name="Strauss J."/>
            <person name="Dupont C."/>
            <person name="Frickenhaus S."/>
            <person name="Maumus F."/>
            <person name="Mcmullan M."/>
            <person name="Sanges R."/>
            <person name="Schmutz J."/>
            <person name="Toseland A."/>
            <person name="Valas R."/>
            <person name="Veluchamy A."/>
            <person name="Ward B.J."/>
            <person name="Allen A."/>
            <person name="Barry K."/>
            <person name="Falciatore A."/>
            <person name="Ferrante M."/>
            <person name="Fortunato A.E."/>
            <person name="Gloeckner G."/>
            <person name="Gruber A."/>
            <person name="Hipkin R."/>
            <person name="Janech M."/>
            <person name="Kroth P."/>
            <person name="Leese F."/>
            <person name="Lindquist E."/>
            <person name="Lyon B.R."/>
            <person name="Martin J."/>
            <person name="Mayer C."/>
            <person name="Parker M."/>
            <person name="Quesneville H."/>
            <person name="Raymond J."/>
            <person name="Uhlig C."/>
            <person name="Valentin K.U."/>
            <person name="Worden A.Z."/>
            <person name="Armbrust E.V."/>
            <person name="Bowler C."/>
            <person name="Green B."/>
            <person name="Moulton V."/>
            <person name="Van Oosterhout C."/>
            <person name="Grigoriev I."/>
        </authorList>
    </citation>
    <scope>NUCLEOTIDE SEQUENCE [LARGE SCALE GENOMIC DNA]</scope>
    <source>
        <strain evidence="1 2">CCMP1102</strain>
    </source>
</reference>
<dbReference type="CDD" id="cd07040">
    <property type="entry name" value="HP"/>
    <property type="match status" value="1"/>
</dbReference>
<dbReference type="SMART" id="SM00855">
    <property type="entry name" value="PGAM"/>
    <property type="match status" value="1"/>
</dbReference>
<dbReference type="EMBL" id="KV784380">
    <property type="protein sequence ID" value="OEU08405.1"/>
    <property type="molecule type" value="Genomic_DNA"/>
</dbReference>